<name>B6VJI7_9NOCA</name>
<feature type="transmembrane region" description="Helical" evidence="1">
    <location>
        <begin position="270"/>
        <end position="289"/>
    </location>
</feature>
<keyword evidence="1" id="KW-0472">Membrane</keyword>
<evidence type="ECO:0000313" key="2">
    <source>
        <dbReference type="EMBL" id="ACJ12443.1"/>
    </source>
</evidence>
<dbReference type="InterPro" id="IPR021552">
    <property type="entry name" value="ArsP_2"/>
</dbReference>
<sequence length="386" mass="40923">MLAVMGWARGRWGARWDGWLLRYPKYGPLLAATLSLPPGCSGVIATVTLYGQRRVTYGTVIAALLATMGDAAWLLLAADPMLALELKALFFVVGALGGCLVDWARIEPRARQLSTDVSRRGLTTVVTTLRPRDTARSSNSLQLLSRQPTIATPPPSAPVSGPVRSWWRTTEPCCVEPGIPSGESETGQPDGFLIAFWCVIAVGFVLTIPVEFNLIDEEAFPTIFGMNSYMAVGFVGFAVACAVFLRRRGHQHDCHCVDASSRLVQFRHTAYSASFMIVLVGLVTLVSAAVTEVTGFDPAVLPFHGAVGVIVASLVGLLPSCGLEVVVAGLFLSGGLPLPALLAYLTSHDGAGLLPLFAVHRRSAIVSTVLTTVPALLIGFAALVAV</sequence>
<dbReference type="AlphaFoldDB" id="B6VJI7"/>
<dbReference type="EMBL" id="FJ418564">
    <property type="protein sequence ID" value="ACJ12443.1"/>
    <property type="molecule type" value="Genomic_DNA"/>
</dbReference>
<dbReference type="Pfam" id="PF11449">
    <property type="entry name" value="ArsP_2"/>
    <property type="match status" value="1"/>
</dbReference>
<feature type="transmembrane region" description="Helical" evidence="1">
    <location>
        <begin position="325"/>
        <end position="345"/>
    </location>
</feature>
<organism evidence="2">
    <name type="scientific">Rhodococcus sp. T104</name>
    <dbReference type="NCBI Taxonomy" id="230533"/>
    <lineage>
        <taxon>Bacteria</taxon>
        <taxon>Bacillati</taxon>
        <taxon>Actinomycetota</taxon>
        <taxon>Actinomycetes</taxon>
        <taxon>Mycobacteriales</taxon>
        <taxon>Nocardiaceae</taxon>
        <taxon>Rhodococcus</taxon>
    </lineage>
</organism>
<dbReference type="NCBIfam" id="NF037962">
    <property type="entry name" value="arsenic_eff"/>
    <property type="match status" value="1"/>
</dbReference>
<feature type="transmembrane region" description="Helical" evidence="1">
    <location>
        <begin position="88"/>
        <end position="104"/>
    </location>
</feature>
<keyword evidence="1" id="KW-0812">Transmembrane</keyword>
<feature type="transmembrane region" description="Helical" evidence="1">
    <location>
        <begin position="301"/>
        <end position="318"/>
    </location>
</feature>
<protein>
    <submittedName>
        <fullName evidence="2">Uncharacterized protein</fullName>
    </submittedName>
</protein>
<feature type="transmembrane region" description="Helical" evidence="1">
    <location>
        <begin position="191"/>
        <end position="210"/>
    </location>
</feature>
<accession>B6VJI7</accession>
<reference evidence="2" key="1">
    <citation type="submission" date="2008-10" db="EMBL/GenBank/DDBJ databases">
        <title>Functional identification of cinnamic acid operon in Rhodococcus sp. strain T104.</title>
        <authorList>
            <person name="Shin S."/>
            <person name="Choi K.Y."/>
            <person name="Kim E."/>
        </authorList>
    </citation>
    <scope>NUCLEOTIDE SEQUENCE</scope>
    <source>
        <strain evidence="2">T104</strain>
    </source>
</reference>
<feature type="transmembrane region" description="Helical" evidence="1">
    <location>
        <begin position="57"/>
        <end position="76"/>
    </location>
</feature>
<evidence type="ECO:0000256" key="1">
    <source>
        <dbReference type="SAM" id="Phobius"/>
    </source>
</evidence>
<feature type="transmembrane region" description="Helical" evidence="1">
    <location>
        <begin position="29"/>
        <end position="50"/>
    </location>
</feature>
<proteinExistence type="predicted"/>
<keyword evidence="1" id="KW-1133">Transmembrane helix</keyword>
<feature type="transmembrane region" description="Helical" evidence="1">
    <location>
        <begin position="365"/>
        <end position="385"/>
    </location>
</feature>
<feature type="transmembrane region" description="Helical" evidence="1">
    <location>
        <begin position="222"/>
        <end position="245"/>
    </location>
</feature>